<evidence type="ECO:0000313" key="2">
    <source>
        <dbReference type="EMBL" id="TKR89002.1"/>
    </source>
</evidence>
<comment type="caution">
    <text evidence="2">The sequence shown here is derived from an EMBL/GenBank/DDBJ whole genome shotgun (WGS) entry which is preliminary data.</text>
</comment>
<keyword evidence="1" id="KW-0472">Membrane</keyword>
<organism evidence="2 3">
    <name type="scientific">Steinernema carpocapsae</name>
    <name type="common">Entomopathogenic nematode</name>
    <dbReference type="NCBI Taxonomy" id="34508"/>
    <lineage>
        <taxon>Eukaryota</taxon>
        <taxon>Metazoa</taxon>
        <taxon>Ecdysozoa</taxon>
        <taxon>Nematoda</taxon>
        <taxon>Chromadorea</taxon>
        <taxon>Rhabditida</taxon>
        <taxon>Tylenchina</taxon>
        <taxon>Panagrolaimomorpha</taxon>
        <taxon>Strongyloidoidea</taxon>
        <taxon>Steinernematidae</taxon>
        <taxon>Steinernema</taxon>
    </lineage>
</organism>
<protein>
    <submittedName>
        <fullName evidence="2">Uncharacterized protein</fullName>
    </submittedName>
</protein>
<dbReference type="EMBL" id="AZBU02000003">
    <property type="protein sequence ID" value="TKR89002.1"/>
    <property type="molecule type" value="Genomic_DNA"/>
</dbReference>
<reference evidence="2 3" key="2">
    <citation type="journal article" date="2019" name="G3 (Bethesda)">
        <title>Hybrid Assembly of the Genome of the Entomopathogenic Nematode Steinernema carpocapsae Identifies the X-Chromosome.</title>
        <authorList>
            <person name="Serra L."/>
            <person name="Macchietto M."/>
            <person name="Macias-Munoz A."/>
            <person name="McGill C.J."/>
            <person name="Rodriguez I.M."/>
            <person name="Rodriguez B."/>
            <person name="Murad R."/>
            <person name="Mortazavi A."/>
        </authorList>
    </citation>
    <scope>NUCLEOTIDE SEQUENCE [LARGE SCALE GENOMIC DNA]</scope>
    <source>
        <strain evidence="2 3">ALL</strain>
    </source>
</reference>
<reference evidence="2 3" key="1">
    <citation type="journal article" date="2015" name="Genome Biol.">
        <title>Comparative genomics of Steinernema reveals deeply conserved gene regulatory networks.</title>
        <authorList>
            <person name="Dillman A.R."/>
            <person name="Macchietto M."/>
            <person name="Porter C.F."/>
            <person name="Rogers A."/>
            <person name="Williams B."/>
            <person name="Antoshechkin I."/>
            <person name="Lee M.M."/>
            <person name="Goodwin Z."/>
            <person name="Lu X."/>
            <person name="Lewis E.E."/>
            <person name="Goodrich-Blair H."/>
            <person name="Stock S.P."/>
            <person name="Adams B.J."/>
            <person name="Sternberg P.W."/>
            <person name="Mortazavi A."/>
        </authorList>
    </citation>
    <scope>NUCLEOTIDE SEQUENCE [LARGE SCALE GENOMIC DNA]</scope>
    <source>
        <strain evidence="2 3">ALL</strain>
    </source>
</reference>
<keyword evidence="3" id="KW-1185">Reference proteome</keyword>
<gene>
    <name evidence="2" type="ORF">L596_013166</name>
</gene>
<sequence>MGNHGMIVSDQSLQAYSIALSSFLKCLLSFYQISTANPLSVKRLAVMPNRRLFILAGPATISFWISSDACFLLFQKLRLVEPDVEDYRIVTKVRRSQTNQE</sequence>
<accession>A0A4U5NZI5</accession>
<dbReference type="Proteomes" id="UP000298663">
    <property type="component" value="Unassembled WGS sequence"/>
</dbReference>
<dbReference type="AlphaFoldDB" id="A0A4U5NZI5"/>
<feature type="transmembrane region" description="Helical" evidence="1">
    <location>
        <begin position="52"/>
        <end position="74"/>
    </location>
</feature>
<evidence type="ECO:0000256" key="1">
    <source>
        <dbReference type="SAM" id="Phobius"/>
    </source>
</evidence>
<proteinExistence type="predicted"/>
<keyword evidence="1" id="KW-1133">Transmembrane helix</keyword>
<evidence type="ECO:0000313" key="3">
    <source>
        <dbReference type="Proteomes" id="UP000298663"/>
    </source>
</evidence>
<name>A0A4U5NZI5_STECR</name>
<keyword evidence="1" id="KW-0812">Transmembrane</keyword>